<evidence type="ECO:0000256" key="1">
    <source>
        <dbReference type="ARBA" id="ARBA00004329"/>
    </source>
</evidence>
<dbReference type="InterPro" id="IPR022175">
    <property type="entry name" value="BCAS3_dom"/>
</dbReference>
<dbReference type="AlphaFoldDB" id="A0A8J5FMN6"/>
<feature type="domain" description="BCAS3 WD40" evidence="4">
    <location>
        <begin position="206"/>
        <end position="296"/>
    </location>
</feature>
<evidence type="ECO:0000256" key="2">
    <source>
        <dbReference type="SAM" id="MobiDB-lite"/>
    </source>
</evidence>
<dbReference type="InterPro" id="IPR045142">
    <property type="entry name" value="BCAS3-like"/>
</dbReference>
<evidence type="ECO:0000259" key="3">
    <source>
        <dbReference type="Pfam" id="PF12490"/>
    </source>
</evidence>
<name>A0A8J5FMN6_ZINOF</name>
<accession>A0A8J5FMN6</accession>
<dbReference type="PANTHER" id="PTHR13268">
    <property type="entry name" value="BREAST CARCINOMA AMPLIFIED SEQUENCE 3"/>
    <property type="match status" value="1"/>
</dbReference>
<feature type="compositionally biased region" description="Polar residues" evidence="2">
    <location>
        <begin position="684"/>
        <end position="703"/>
    </location>
</feature>
<sequence>MMRRGKGRNGLLPRSLRIISSCLKNVSSNAGAVASSVCSATASMAASMASAPSGDEKEQVTYFLLAKVGALATGHGVGFSVDENDSDAQGLVPQVLWAGFDKLETGSSSFKHVLLLGYSNGFQVLNVEDASHVSELVSKRDGGPVTFLQMQPLPVKSGTIEGFRALHPLLLVVAGDETNGSGVVQGGRLSTLIRENSDNHQSGSCASTSTVVRFYSLKSHSYVHVLRFRSAVYLVRCSSRIVAVALAAQIFCFDAVTLENKFSVLTYPSQAVAAGIGIGCGPMAVGPRWLAYACNNPLVPVTNRLSPQSHTPSPGVSPSFSPCRGNLVARYTMESGKTLAAGILNLGDKGCKTLSRYYQELLPDGSSSPLPTHSGQPDFAGMVVIKDLVSKEAISQFRAHTSPISVLCFDPSGTLLVTASIHGHNLNIFRIMPTRAKNDSNLGSYDWTSSHCHLYKLSRGLTAAVIQDISFSHFSQWISVVSSRNTCHIYLLSPFGGDVTLRAQETPGEGPIAVPSLTLPWWTPSCCLLHHQSIAPPPPITCSVVGRIKKGNSSWLSIVDNVATSAAGKVPPSSGAIAAVFHNSQCCETLKVPSKEDSLENLLIYSPSGFVIQHELLPSSLFKKCDGSLKAAPASLLQMQDEELCINAESVLWWDVCRRQNWTEKEEDISRVIFNNLPNSENFMDSSEDNGTYSMPRTNTASGTELERSRSARQYISNAEVQTTTGKIPKWQTSTISFCAVSPSRIHKDLARDITGGEIEIEKLAFDEVKIRQKDLLPVLDHSQSHRNVRDGDIYKTSSSGTFQANNELNYNTIKGSRTAQMLSDLHEALPHQPVGLYAVKSNLNESADVPFSVSGLHSGHLGSLPVMDDSLTNGALQKTSNLPRNSGLVDDCTSTFSESIKDPKTCRTDIGWEQDKLRNSHDSVPFPQYLNKGYCQVSKLDDCSMPTEAVTDANSKNSHYESESEDTEEDMDNDDMMGGMFFSED</sequence>
<dbReference type="EMBL" id="JACMSC010000014">
    <property type="protein sequence ID" value="KAG6490603.1"/>
    <property type="molecule type" value="Genomic_DNA"/>
</dbReference>
<evidence type="ECO:0000259" key="4">
    <source>
        <dbReference type="Pfam" id="PF21034"/>
    </source>
</evidence>
<dbReference type="Gene3D" id="2.130.10.10">
    <property type="entry name" value="YVTN repeat-like/Quinoprotein amine dehydrogenase"/>
    <property type="match status" value="1"/>
</dbReference>
<protein>
    <submittedName>
        <fullName evidence="5">Uncharacterized protein</fullName>
    </submittedName>
</protein>
<feature type="domain" description="BCAS3" evidence="3">
    <location>
        <begin position="638"/>
        <end position="781"/>
    </location>
</feature>
<reference evidence="5 6" key="1">
    <citation type="submission" date="2020-08" db="EMBL/GenBank/DDBJ databases">
        <title>Plant Genome Project.</title>
        <authorList>
            <person name="Zhang R.-G."/>
        </authorList>
    </citation>
    <scope>NUCLEOTIDE SEQUENCE [LARGE SCALE GENOMIC DNA]</scope>
    <source>
        <tissue evidence="5">Rhizome</tissue>
    </source>
</reference>
<dbReference type="Pfam" id="PF12490">
    <property type="entry name" value="BCAS3"/>
    <property type="match status" value="1"/>
</dbReference>
<organism evidence="5 6">
    <name type="scientific">Zingiber officinale</name>
    <name type="common">Ginger</name>
    <name type="synonym">Amomum zingiber</name>
    <dbReference type="NCBI Taxonomy" id="94328"/>
    <lineage>
        <taxon>Eukaryota</taxon>
        <taxon>Viridiplantae</taxon>
        <taxon>Streptophyta</taxon>
        <taxon>Embryophyta</taxon>
        <taxon>Tracheophyta</taxon>
        <taxon>Spermatophyta</taxon>
        <taxon>Magnoliopsida</taxon>
        <taxon>Liliopsida</taxon>
        <taxon>Zingiberales</taxon>
        <taxon>Zingiberaceae</taxon>
        <taxon>Zingiber</taxon>
    </lineage>
</organism>
<evidence type="ECO:0000313" key="6">
    <source>
        <dbReference type="Proteomes" id="UP000734854"/>
    </source>
</evidence>
<keyword evidence="6" id="KW-1185">Reference proteome</keyword>
<dbReference type="SUPFAM" id="SSF50978">
    <property type="entry name" value="WD40 repeat-like"/>
    <property type="match status" value="1"/>
</dbReference>
<gene>
    <name evidence="5" type="ORF">ZIOFF_051910</name>
</gene>
<feature type="compositionally biased region" description="Acidic residues" evidence="2">
    <location>
        <begin position="964"/>
        <end position="976"/>
    </location>
</feature>
<dbReference type="InterPro" id="IPR001680">
    <property type="entry name" value="WD40_rpt"/>
</dbReference>
<feature type="domain" description="BCAS3 WD40" evidence="4">
    <location>
        <begin position="383"/>
        <end position="507"/>
    </location>
</feature>
<dbReference type="PANTHER" id="PTHR13268:SF0">
    <property type="entry name" value="BCAS3 MICROTUBULE ASSOCIATED CELL MIGRATION FACTOR"/>
    <property type="match status" value="1"/>
</dbReference>
<dbReference type="InterPro" id="IPR048382">
    <property type="entry name" value="BCAS3_WD40"/>
</dbReference>
<dbReference type="InterPro" id="IPR015943">
    <property type="entry name" value="WD40/YVTN_repeat-like_dom_sf"/>
</dbReference>
<comment type="caution">
    <text evidence="5">The sequence shown here is derived from an EMBL/GenBank/DDBJ whole genome shotgun (WGS) entry which is preliminary data.</text>
</comment>
<dbReference type="InterPro" id="IPR036322">
    <property type="entry name" value="WD40_repeat_dom_sf"/>
</dbReference>
<evidence type="ECO:0000313" key="5">
    <source>
        <dbReference type="EMBL" id="KAG6490603.1"/>
    </source>
</evidence>
<feature type="region of interest" description="Disordered" evidence="2">
    <location>
        <begin position="684"/>
        <end position="709"/>
    </location>
</feature>
<dbReference type="GO" id="GO:0006914">
    <property type="term" value="P:autophagy"/>
    <property type="evidence" value="ECO:0007669"/>
    <property type="project" value="InterPro"/>
</dbReference>
<feature type="region of interest" description="Disordered" evidence="2">
    <location>
        <begin position="949"/>
        <end position="986"/>
    </location>
</feature>
<dbReference type="GO" id="GO:0000407">
    <property type="term" value="C:phagophore assembly site"/>
    <property type="evidence" value="ECO:0007669"/>
    <property type="project" value="UniProtKB-SubCell"/>
</dbReference>
<feature type="compositionally biased region" description="Low complexity" evidence="2">
    <location>
        <begin position="977"/>
        <end position="986"/>
    </location>
</feature>
<proteinExistence type="predicted"/>
<dbReference type="Pfam" id="PF21034">
    <property type="entry name" value="BCAS3_WD40"/>
    <property type="match status" value="2"/>
</dbReference>
<dbReference type="Proteomes" id="UP000734854">
    <property type="component" value="Unassembled WGS sequence"/>
</dbReference>
<comment type="subcellular location">
    <subcellularLocation>
        <location evidence="1">Preautophagosomal structure</location>
    </subcellularLocation>
</comment>
<dbReference type="SMART" id="SM00320">
    <property type="entry name" value="WD40"/>
    <property type="match status" value="2"/>
</dbReference>
<dbReference type="GO" id="GO:0042594">
    <property type="term" value="P:response to starvation"/>
    <property type="evidence" value="ECO:0007669"/>
    <property type="project" value="TreeGrafter"/>
</dbReference>